<dbReference type="Pfam" id="PF01769">
    <property type="entry name" value="MgtE"/>
    <property type="match status" value="1"/>
</dbReference>
<comment type="caution">
    <text evidence="11">The sequence shown here is derived from an EMBL/GenBank/DDBJ whole genome shotgun (WGS) entry which is preliminary data.</text>
</comment>
<dbReference type="InterPro" id="IPR036739">
    <property type="entry name" value="SLC41_membr_dom_sf"/>
</dbReference>
<feature type="transmembrane region" description="Helical" evidence="9">
    <location>
        <begin position="77"/>
        <end position="97"/>
    </location>
</feature>
<keyword evidence="8 9" id="KW-0472">Membrane</keyword>
<reference evidence="11" key="1">
    <citation type="journal article" date="2023" name="G3 (Bethesda)">
        <title>Whole genome assemblies of Zophobas morio and Tenebrio molitor.</title>
        <authorList>
            <person name="Kaur S."/>
            <person name="Stinson S.A."/>
            <person name="diCenzo G.C."/>
        </authorList>
    </citation>
    <scope>NUCLEOTIDE SEQUENCE</scope>
    <source>
        <strain evidence="11">QUZm001</strain>
    </source>
</reference>
<keyword evidence="7" id="KW-0406">Ion transport</keyword>
<keyword evidence="12" id="KW-1185">Reference proteome</keyword>
<keyword evidence="4 9" id="KW-0812">Transmembrane</keyword>
<evidence type="ECO:0000256" key="9">
    <source>
        <dbReference type="SAM" id="Phobius"/>
    </source>
</evidence>
<evidence type="ECO:0000256" key="6">
    <source>
        <dbReference type="ARBA" id="ARBA00022989"/>
    </source>
</evidence>
<gene>
    <name evidence="11" type="ORF">Zmor_002889</name>
</gene>
<comment type="subcellular location">
    <subcellularLocation>
        <location evidence="1">Membrane</location>
        <topology evidence="1">Multi-pass membrane protein</topology>
    </subcellularLocation>
</comment>
<evidence type="ECO:0000256" key="8">
    <source>
        <dbReference type="ARBA" id="ARBA00023136"/>
    </source>
</evidence>
<dbReference type="GO" id="GO:0005886">
    <property type="term" value="C:plasma membrane"/>
    <property type="evidence" value="ECO:0007669"/>
    <property type="project" value="TreeGrafter"/>
</dbReference>
<keyword evidence="6 9" id="KW-1133">Transmembrane helix</keyword>
<evidence type="ECO:0000313" key="11">
    <source>
        <dbReference type="EMBL" id="KAJ3639534.1"/>
    </source>
</evidence>
<evidence type="ECO:0000259" key="10">
    <source>
        <dbReference type="Pfam" id="PF01769"/>
    </source>
</evidence>
<name>A0AA38M1H8_9CUCU</name>
<accession>A0AA38M1H8</accession>
<comment type="similarity">
    <text evidence="2">Belongs to the SLC41A transporter family.</text>
</comment>
<proteinExistence type="inferred from homology"/>
<protein>
    <recommendedName>
        <fullName evidence="10">SLC41A/MgtE integral membrane domain-containing protein</fullName>
    </recommendedName>
</protein>
<evidence type="ECO:0000256" key="2">
    <source>
        <dbReference type="ARBA" id="ARBA00009749"/>
    </source>
</evidence>
<feature type="transmembrane region" description="Helical" evidence="9">
    <location>
        <begin position="148"/>
        <end position="168"/>
    </location>
</feature>
<evidence type="ECO:0000256" key="4">
    <source>
        <dbReference type="ARBA" id="ARBA00022692"/>
    </source>
</evidence>
<dbReference type="AlphaFoldDB" id="A0AA38M1H8"/>
<evidence type="ECO:0000256" key="1">
    <source>
        <dbReference type="ARBA" id="ARBA00004141"/>
    </source>
</evidence>
<dbReference type="PANTHER" id="PTHR16228">
    <property type="entry name" value="DIVALENT CATION TRANSPORTER SOLUTE CARRIER FAMILY 41"/>
    <property type="match status" value="1"/>
</dbReference>
<dbReference type="InterPro" id="IPR006667">
    <property type="entry name" value="SLC41_membr_dom"/>
</dbReference>
<dbReference type="InterPro" id="IPR045349">
    <property type="entry name" value="SLC41A1-3"/>
</dbReference>
<keyword evidence="5" id="KW-0460">Magnesium</keyword>
<dbReference type="SUPFAM" id="SSF161093">
    <property type="entry name" value="MgtE membrane domain-like"/>
    <property type="match status" value="1"/>
</dbReference>
<evidence type="ECO:0000256" key="3">
    <source>
        <dbReference type="ARBA" id="ARBA00022448"/>
    </source>
</evidence>
<sequence>MGGLVLDSAVDQFSGFVVFQPIINGIGGNLVSVQSSRIATMLHKTSLMGVIPPHTKQWVWPWTALIRGVLPAKSARILILLMIPGQAVFVFVADLIYNDGVSCVTPAFAFSYIGVSLIQIVLLLYIAHLMIHTMWRFKIDPDNSSIPYLTAMGDLLGSSLLLLAFIFLREIHQDYSPVATEES</sequence>
<organism evidence="11 12">
    <name type="scientific">Zophobas morio</name>
    <dbReference type="NCBI Taxonomy" id="2755281"/>
    <lineage>
        <taxon>Eukaryota</taxon>
        <taxon>Metazoa</taxon>
        <taxon>Ecdysozoa</taxon>
        <taxon>Arthropoda</taxon>
        <taxon>Hexapoda</taxon>
        <taxon>Insecta</taxon>
        <taxon>Pterygota</taxon>
        <taxon>Neoptera</taxon>
        <taxon>Endopterygota</taxon>
        <taxon>Coleoptera</taxon>
        <taxon>Polyphaga</taxon>
        <taxon>Cucujiformia</taxon>
        <taxon>Tenebrionidae</taxon>
        <taxon>Zophobas</taxon>
    </lineage>
</organism>
<feature type="domain" description="SLC41A/MgtE integral membrane" evidence="10">
    <location>
        <begin position="20"/>
        <end position="163"/>
    </location>
</feature>
<evidence type="ECO:0000256" key="5">
    <source>
        <dbReference type="ARBA" id="ARBA00022842"/>
    </source>
</evidence>
<dbReference type="Gene3D" id="1.10.357.20">
    <property type="entry name" value="SLC41 divalent cation transporters, integral membrane domain"/>
    <property type="match status" value="1"/>
</dbReference>
<dbReference type="GO" id="GO:0008324">
    <property type="term" value="F:monoatomic cation transmembrane transporter activity"/>
    <property type="evidence" value="ECO:0007669"/>
    <property type="project" value="InterPro"/>
</dbReference>
<feature type="transmembrane region" description="Helical" evidence="9">
    <location>
        <begin position="109"/>
        <end position="127"/>
    </location>
</feature>
<evidence type="ECO:0000256" key="7">
    <source>
        <dbReference type="ARBA" id="ARBA00023065"/>
    </source>
</evidence>
<dbReference type="EMBL" id="JALNTZ010000010">
    <property type="protein sequence ID" value="KAJ3639534.1"/>
    <property type="molecule type" value="Genomic_DNA"/>
</dbReference>
<dbReference type="Proteomes" id="UP001168821">
    <property type="component" value="Unassembled WGS sequence"/>
</dbReference>
<keyword evidence="3" id="KW-0813">Transport</keyword>
<dbReference type="PANTHER" id="PTHR16228:SF26">
    <property type="entry name" value="SOLUTE CARRIER FAMILY 41 MEMBER 1-LIKE PROTEIN"/>
    <property type="match status" value="1"/>
</dbReference>
<evidence type="ECO:0000313" key="12">
    <source>
        <dbReference type="Proteomes" id="UP001168821"/>
    </source>
</evidence>